<name>A0A926I505_9FIRM</name>
<gene>
    <name evidence="12" type="ORF">H8711_07460</name>
</gene>
<evidence type="ECO:0000256" key="7">
    <source>
        <dbReference type="ARBA" id="ARBA00023004"/>
    </source>
</evidence>
<evidence type="ECO:0000256" key="9">
    <source>
        <dbReference type="ARBA" id="ARBA00023136"/>
    </source>
</evidence>
<dbReference type="PROSITE" id="PS51656">
    <property type="entry name" value="4FE4S"/>
    <property type="match status" value="1"/>
</dbReference>
<dbReference type="EMBL" id="JACRST010000009">
    <property type="protein sequence ID" value="MBC8546771.1"/>
    <property type="molecule type" value="Genomic_DNA"/>
</dbReference>
<dbReference type="InterPro" id="IPR010207">
    <property type="entry name" value="Elect_transpt_cplx_RnfB/RsxB"/>
</dbReference>
<evidence type="ECO:0000256" key="6">
    <source>
        <dbReference type="ARBA" id="ARBA00022982"/>
    </source>
</evidence>
<dbReference type="GO" id="GO:0051539">
    <property type="term" value="F:4 iron, 4 sulfur cluster binding"/>
    <property type="evidence" value="ECO:0007669"/>
    <property type="project" value="UniProtKB-KW"/>
</dbReference>
<feature type="domain" description="4Fe-4S" evidence="11">
    <location>
        <begin position="33"/>
        <end position="92"/>
    </location>
</feature>
<reference evidence="12" key="1">
    <citation type="submission" date="2020-08" db="EMBL/GenBank/DDBJ databases">
        <title>Genome public.</title>
        <authorList>
            <person name="Liu C."/>
            <person name="Sun Q."/>
        </authorList>
    </citation>
    <scope>NUCLEOTIDE SEQUENCE</scope>
    <source>
        <strain evidence="12">NSJ-31</strain>
    </source>
</reference>
<keyword evidence="13" id="KW-1185">Reference proteome</keyword>
<dbReference type="GO" id="GO:0046872">
    <property type="term" value="F:metal ion binding"/>
    <property type="evidence" value="ECO:0007669"/>
    <property type="project" value="UniProtKB-KW"/>
</dbReference>
<accession>A0A926I505</accession>
<evidence type="ECO:0000313" key="12">
    <source>
        <dbReference type="EMBL" id="MBC8546771.1"/>
    </source>
</evidence>
<keyword evidence="9 10" id="KW-0472">Membrane</keyword>
<evidence type="ECO:0000256" key="3">
    <source>
        <dbReference type="ARBA" id="ARBA00022723"/>
    </source>
</evidence>
<evidence type="ECO:0000256" key="1">
    <source>
        <dbReference type="ARBA" id="ARBA00022448"/>
    </source>
</evidence>
<feature type="transmembrane region" description="Helical" evidence="10">
    <location>
        <begin position="6"/>
        <end position="26"/>
    </location>
</feature>
<dbReference type="AlphaFoldDB" id="A0A926I505"/>
<dbReference type="Proteomes" id="UP000653127">
    <property type="component" value="Unassembled WGS sequence"/>
</dbReference>
<evidence type="ECO:0000313" key="13">
    <source>
        <dbReference type="Proteomes" id="UP000653127"/>
    </source>
</evidence>
<evidence type="ECO:0000256" key="8">
    <source>
        <dbReference type="ARBA" id="ARBA00023014"/>
    </source>
</evidence>
<keyword evidence="3" id="KW-0479">Metal-binding</keyword>
<evidence type="ECO:0000256" key="5">
    <source>
        <dbReference type="ARBA" id="ARBA00022967"/>
    </source>
</evidence>
<keyword evidence="10" id="KW-0812">Transmembrane</keyword>
<dbReference type="PANTHER" id="PTHR43560:SF1">
    <property type="entry name" value="ION-TRANSLOCATING OXIDOREDUCTASE COMPLEX SUBUNIT B"/>
    <property type="match status" value="1"/>
</dbReference>
<comment type="caution">
    <text evidence="12">The sequence shown here is derived from an EMBL/GenBank/DDBJ whole genome shotgun (WGS) entry which is preliminary data.</text>
</comment>
<dbReference type="RefSeq" id="WP_249282849.1">
    <property type="nucleotide sequence ID" value="NZ_JACRST010000009.1"/>
</dbReference>
<evidence type="ECO:0000256" key="2">
    <source>
        <dbReference type="ARBA" id="ARBA00022485"/>
    </source>
</evidence>
<protein>
    <submittedName>
        <fullName evidence="12">RnfABCDGE type electron transport complex subunit B</fullName>
    </submittedName>
</protein>
<evidence type="ECO:0000256" key="10">
    <source>
        <dbReference type="SAM" id="Phobius"/>
    </source>
</evidence>
<dbReference type="Gene3D" id="1.10.15.40">
    <property type="entry name" value="Electron transport complex subunit B, putative Fe-S cluster"/>
    <property type="match status" value="1"/>
</dbReference>
<dbReference type="InterPro" id="IPR050395">
    <property type="entry name" value="4Fe4S_Ferredoxin_RnfB"/>
</dbReference>
<evidence type="ECO:0000259" key="11">
    <source>
        <dbReference type="PROSITE" id="PS51656"/>
    </source>
</evidence>
<proteinExistence type="predicted"/>
<keyword evidence="1" id="KW-0813">Transport</keyword>
<keyword evidence="10" id="KW-1133">Transmembrane helix</keyword>
<keyword evidence="8" id="KW-0411">Iron-sulfur</keyword>
<sequence length="110" mass="11685">MLEQIWFPVALLTAIGVAAGLLLALASRFLTIPVGKKVEEARSFLPGINCGACGYPGCDQYAKAVVEEGAAPNRCVPGREATARKLCDLMGVPFEGMAARKKPPQRPQKS</sequence>
<dbReference type="NCBIfam" id="TIGR01944">
    <property type="entry name" value="rnfB"/>
    <property type="match status" value="1"/>
</dbReference>
<keyword evidence="4" id="KW-0677">Repeat</keyword>
<dbReference type="Pfam" id="PF04060">
    <property type="entry name" value="FeS"/>
    <property type="match status" value="1"/>
</dbReference>
<dbReference type="InterPro" id="IPR007202">
    <property type="entry name" value="4Fe-4S_dom"/>
</dbReference>
<dbReference type="PANTHER" id="PTHR43560">
    <property type="entry name" value="ION-TRANSLOCATING OXIDOREDUCTASE COMPLEX SUBUNIT B"/>
    <property type="match status" value="1"/>
</dbReference>
<organism evidence="12 13">
    <name type="scientific">Ligaoa zhengdingensis</name>
    <dbReference type="NCBI Taxonomy" id="2763658"/>
    <lineage>
        <taxon>Bacteria</taxon>
        <taxon>Bacillati</taxon>
        <taxon>Bacillota</taxon>
        <taxon>Clostridia</taxon>
        <taxon>Eubacteriales</taxon>
        <taxon>Oscillospiraceae</taxon>
        <taxon>Ligaoa</taxon>
    </lineage>
</organism>
<dbReference type="GO" id="GO:0009055">
    <property type="term" value="F:electron transfer activity"/>
    <property type="evidence" value="ECO:0007669"/>
    <property type="project" value="InterPro"/>
</dbReference>
<keyword evidence="6" id="KW-0249">Electron transport</keyword>
<keyword evidence="5" id="KW-1278">Translocase</keyword>
<keyword evidence="7" id="KW-0408">Iron</keyword>
<keyword evidence="2" id="KW-0004">4Fe-4S</keyword>
<evidence type="ECO:0000256" key="4">
    <source>
        <dbReference type="ARBA" id="ARBA00022737"/>
    </source>
</evidence>